<dbReference type="Proteomes" id="UP000005837">
    <property type="component" value="Unassembled WGS sequence"/>
</dbReference>
<organism evidence="1 2">
    <name type="scientific">Eikenella corrodens ATCC 23834</name>
    <dbReference type="NCBI Taxonomy" id="546274"/>
    <lineage>
        <taxon>Bacteria</taxon>
        <taxon>Pseudomonadati</taxon>
        <taxon>Pseudomonadota</taxon>
        <taxon>Betaproteobacteria</taxon>
        <taxon>Neisseriales</taxon>
        <taxon>Neisseriaceae</taxon>
        <taxon>Eikenella</taxon>
    </lineage>
</organism>
<dbReference type="EMBL" id="ACEA01000021">
    <property type="protein sequence ID" value="EEG24039.1"/>
    <property type="molecule type" value="Genomic_DNA"/>
</dbReference>
<reference evidence="1 2" key="1">
    <citation type="submission" date="2009-01" db="EMBL/GenBank/DDBJ databases">
        <authorList>
            <person name="Fulton L."/>
            <person name="Clifton S."/>
            <person name="Chinwalla A.T."/>
            <person name="Mitreva M."/>
            <person name="Sodergren E."/>
            <person name="Weinstock G."/>
            <person name="Clifton S."/>
            <person name="Dooling D.J."/>
            <person name="Fulton B."/>
            <person name="Minx P."/>
            <person name="Pepin K.H."/>
            <person name="Johnson M."/>
            <person name="Bhonagiri V."/>
            <person name="Nash W.E."/>
            <person name="Mardis E.R."/>
            <person name="Wilson R.K."/>
        </authorList>
    </citation>
    <scope>NUCLEOTIDE SEQUENCE [LARGE SCALE GENOMIC DNA]</scope>
    <source>
        <strain evidence="1 2">ATCC 23834</strain>
    </source>
</reference>
<gene>
    <name evidence="1" type="ORF">EIKCOROL_01324</name>
</gene>
<proteinExistence type="predicted"/>
<evidence type="ECO:0000313" key="2">
    <source>
        <dbReference type="Proteomes" id="UP000005837"/>
    </source>
</evidence>
<sequence>MFGFGGWLENALGRLGFVVSGKRSFPTCPPFAENSSWLLAFRQHRQ</sequence>
<dbReference type="HOGENOM" id="CLU_3183141_0_0_4"/>
<accession>C0DVD5</accession>
<protein>
    <submittedName>
        <fullName evidence="1">Uncharacterized protein</fullName>
    </submittedName>
</protein>
<comment type="caution">
    <text evidence="1">The sequence shown here is derived from an EMBL/GenBank/DDBJ whole genome shotgun (WGS) entry which is preliminary data.</text>
</comment>
<evidence type="ECO:0000313" key="1">
    <source>
        <dbReference type="EMBL" id="EEG24039.1"/>
    </source>
</evidence>
<dbReference type="AlphaFoldDB" id="C0DVD5"/>
<name>C0DVD5_EIKCO</name>